<dbReference type="AlphaFoldDB" id="A0A423H9B5"/>
<accession>A0A423H9B5</accession>
<proteinExistence type="predicted"/>
<organism evidence="1 2">
    <name type="scientific">Pseudomonas brassicacearum</name>
    <dbReference type="NCBI Taxonomy" id="930166"/>
    <lineage>
        <taxon>Bacteria</taxon>
        <taxon>Pseudomonadati</taxon>
        <taxon>Pseudomonadota</taxon>
        <taxon>Gammaproteobacteria</taxon>
        <taxon>Pseudomonadales</taxon>
        <taxon>Pseudomonadaceae</taxon>
        <taxon>Pseudomonas</taxon>
    </lineage>
</organism>
<evidence type="ECO:0000313" key="1">
    <source>
        <dbReference type="EMBL" id="RON09762.1"/>
    </source>
</evidence>
<evidence type="ECO:0000313" key="2">
    <source>
        <dbReference type="Proteomes" id="UP000286071"/>
    </source>
</evidence>
<dbReference type="EMBL" id="MOBJ01000006">
    <property type="protein sequence ID" value="RON09762.1"/>
    <property type="molecule type" value="Genomic_DNA"/>
</dbReference>
<sequence>MNVLEKLTDRAPDLSFELPDGTPVVRLGLIATLYFKEGYTPESKQKVMECFARFNNEFGAHLTGQFDETYKKLTPSSFEKTTDKILNTGPNEQYEWHISSAATASEAPEYSLSALNSFEIHGEQKRSYLKLVLPWSILKEDDGPTRFQQWLVYLCEQVKAEHGYSGLSSVLPFDYDSYMPMEYQLAQQFSGLEVDSMVHNSKRELLNHIKGVNWYTVLGSLFIDRLGGENVIRHTFSGRGDIEVINYNNGLIIRAGESPELGALEDGLPVPYVAVNNVVKPVRIPNPDQLHSYSPYGDCFEQESTDRWYARFDQDENKTNHPSRIESGQPCSKAGYWFTPSQANSRRYFQQGEIMPGFSDSSWGDTLWYWSGESQ</sequence>
<dbReference type="OrthoDB" id="8986326at2"/>
<reference evidence="1 2" key="1">
    <citation type="submission" date="2016-10" db="EMBL/GenBank/DDBJ databases">
        <title>Comparative genome analysis of multiple Pseudomonas spp. focuses on biocontrol and plant growth promoting traits.</title>
        <authorList>
            <person name="Tao X.-Y."/>
            <person name="Taylor C.G."/>
        </authorList>
    </citation>
    <scope>NUCLEOTIDE SEQUENCE [LARGE SCALE GENOMIC DNA]</scope>
    <source>
        <strain evidence="1 2">48H11</strain>
    </source>
</reference>
<dbReference type="InterPro" id="IPR021815">
    <property type="entry name" value="TsiV"/>
</dbReference>
<protein>
    <recommendedName>
        <fullName evidence="3">DUF3396 domain-containing protein</fullName>
    </recommendedName>
</protein>
<dbReference type="Pfam" id="PF11876">
    <property type="entry name" value="TsiV"/>
    <property type="match status" value="1"/>
</dbReference>
<dbReference type="RefSeq" id="WP_123424510.1">
    <property type="nucleotide sequence ID" value="NZ_MOBJ01000006.1"/>
</dbReference>
<name>A0A423H9B5_9PSED</name>
<comment type="caution">
    <text evidence="1">The sequence shown here is derived from an EMBL/GenBank/DDBJ whole genome shotgun (WGS) entry which is preliminary data.</text>
</comment>
<evidence type="ECO:0008006" key="3">
    <source>
        <dbReference type="Google" id="ProtNLM"/>
    </source>
</evidence>
<gene>
    <name evidence="1" type="ORF">BK659_07510</name>
</gene>
<dbReference type="Proteomes" id="UP000286071">
    <property type="component" value="Unassembled WGS sequence"/>
</dbReference>